<dbReference type="InterPro" id="IPR036852">
    <property type="entry name" value="Peptidase_S8/S53_dom_sf"/>
</dbReference>
<organism evidence="3 4">
    <name type="scientific">Litoreibacter janthinus</name>
    <dbReference type="NCBI Taxonomy" id="670154"/>
    <lineage>
        <taxon>Bacteria</taxon>
        <taxon>Pseudomonadati</taxon>
        <taxon>Pseudomonadota</taxon>
        <taxon>Alphaproteobacteria</taxon>
        <taxon>Rhodobacterales</taxon>
        <taxon>Roseobacteraceae</taxon>
        <taxon>Litoreibacter</taxon>
    </lineage>
</organism>
<feature type="region of interest" description="Disordered" evidence="1">
    <location>
        <begin position="1"/>
        <end position="40"/>
    </location>
</feature>
<dbReference type="EMBL" id="FOYO01000001">
    <property type="protein sequence ID" value="SFR32745.1"/>
    <property type="molecule type" value="Genomic_DNA"/>
</dbReference>
<name>A0A1I6FS19_9RHOB</name>
<evidence type="ECO:0000256" key="1">
    <source>
        <dbReference type="SAM" id="MobiDB-lite"/>
    </source>
</evidence>
<evidence type="ECO:0000313" key="3">
    <source>
        <dbReference type="EMBL" id="SFR32745.1"/>
    </source>
</evidence>
<reference evidence="4" key="1">
    <citation type="submission" date="2016-10" db="EMBL/GenBank/DDBJ databases">
        <authorList>
            <person name="Varghese N."/>
            <person name="Submissions S."/>
        </authorList>
    </citation>
    <scope>NUCLEOTIDE SEQUENCE [LARGE SCALE GENOMIC DNA]</scope>
    <source>
        <strain evidence="4">DSM 26921</strain>
    </source>
</reference>
<dbReference type="STRING" id="670154.SAMN04488002_0193"/>
<dbReference type="InterPro" id="IPR000209">
    <property type="entry name" value="Peptidase_S8/S53_dom"/>
</dbReference>
<dbReference type="AlphaFoldDB" id="A0A1I6FS19"/>
<accession>A0A1I6FS19</accession>
<evidence type="ECO:0000313" key="4">
    <source>
        <dbReference type="Proteomes" id="UP000199658"/>
    </source>
</evidence>
<protein>
    <submittedName>
        <fullName evidence="3">Subtilase family protein</fullName>
    </submittedName>
</protein>
<dbReference type="GO" id="GO:0006508">
    <property type="term" value="P:proteolysis"/>
    <property type="evidence" value="ECO:0007669"/>
    <property type="project" value="InterPro"/>
</dbReference>
<dbReference type="OrthoDB" id="9768989at2"/>
<dbReference type="SUPFAM" id="SSF52743">
    <property type="entry name" value="Subtilisin-like"/>
    <property type="match status" value="1"/>
</dbReference>
<feature type="compositionally biased region" description="Basic and acidic residues" evidence="1">
    <location>
        <begin position="1"/>
        <end position="25"/>
    </location>
</feature>
<dbReference type="Gene3D" id="3.40.50.200">
    <property type="entry name" value="Peptidase S8/S53 domain"/>
    <property type="match status" value="1"/>
</dbReference>
<dbReference type="Proteomes" id="UP000199658">
    <property type="component" value="Unassembled WGS sequence"/>
</dbReference>
<dbReference type="Pfam" id="PF00082">
    <property type="entry name" value="Peptidase_S8"/>
    <property type="match status" value="1"/>
</dbReference>
<evidence type="ECO:0000259" key="2">
    <source>
        <dbReference type="Pfam" id="PF00082"/>
    </source>
</evidence>
<keyword evidence="4" id="KW-1185">Reference proteome</keyword>
<sequence>MTDRPILRLPEAGRETRLPGRQDKRPRPRGGGSQGQGARFGEQFDRLEEALTGEDADVVLRQDPTGIAPERALVFETIVPIADFKRAADQIQLEVLIESNLDDYDVPEALEDEYADNASPTLYATMPSTRDLNALLKLWRGYQKNEKAPRGLAPWYRVFAMLADLRLWGPRDRLTANAQAELIARLPMDDQDPVRLELEIWPTANRDQRTRWQQDTRVRVEALGGVVISTSSINATGFIYEAALIEMPAAAVREMIENPSAPDGLATVEGLQFVLPQTIAQSLPNPSAAEDDQDQRQYPAFDEGAPIKAVLLDGTPIAGHPSLNGGVIIEDVHDLVGLSQVQHRRHATSMASLILRGDLLADGTPVRESRLLSIPVLIDNEQSATSPDDRLFVDVVHIALARAFLGDEPLAPDAFLVNFSIGVKGAGFSGRISSLARLLDWWADQQGILFLVSAGNVPDDLIIPNTTSLAFEDGTHEERKALVAQAQRSARHTRTLMAPSEAINVLTVGATSHDLADARGPEPAGEIMLEENGQQLPALTSATGLGAMRSIKPDLIHTGGRHNIRMLPAGGHLRLKVVERTQRTGLNVATAGAGAAAMYRTRGTSCANALVARAHLNAAAALQEEGGPFEDQDLGRRDFALITKALAVSASRWNDPAKDMFEAEKQRIGAQRHAQAREETCRYFGHGVLDDFLMTEAPALGATLVGVGTVRRDQAATFEVPLPAPLSGERIGRFMRVTVTWFSPVLPTRARYRLAALDAVAMGEDLLGDPLKDDGWGLDLSTNDIDANIIRRGSVWSRRLKHNGPVVPRYADDEVLPIRVQCRDASGGGLSQDDDIRFAIAVTIELENETSFDIQAEIQDQLRVQLRGAR</sequence>
<gene>
    <name evidence="3" type="ORF">SAMN04488002_0193</name>
</gene>
<dbReference type="GO" id="GO:0004252">
    <property type="term" value="F:serine-type endopeptidase activity"/>
    <property type="evidence" value="ECO:0007669"/>
    <property type="project" value="InterPro"/>
</dbReference>
<feature type="domain" description="Peptidase S8/S53" evidence="2">
    <location>
        <begin position="342"/>
        <end position="615"/>
    </location>
</feature>
<proteinExistence type="predicted"/>